<reference evidence="13 14" key="1">
    <citation type="submission" date="2024-09" db="EMBL/GenBank/DDBJ databases">
        <authorList>
            <person name="Sun Q."/>
            <person name="Mori K."/>
        </authorList>
    </citation>
    <scope>NUCLEOTIDE SEQUENCE [LARGE SCALE GENOMIC DNA]</scope>
    <source>
        <strain evidence="13 14">CECT 7682</strain>
    </source>
</reference>
<evidence type="ECO:0000256" key="4">
    <source>
        <dbReference type="ARBA" id="ARBA00022475"/>
    </source>
</evidence>
<keyword evidence="3" id="KW-0813">Transport</keyword>
<evidence type="ECO:0000313" key="14">
    <source>
        <dbReference type="Proteomes" id="UP001589654"/>
    </source>
</evidence>
<gene>
    <name evidence="13" type="ORF">ACFFUR_06670</name>
</gene>
<evidence type="ECO:0000256" key="2">
    <source>
        <dbReference type="ARBA" id="ARBA00006434"/>
    </source>
</evidence>
<keyword evidence="10" id="KW-0739">Sodium transport</keyword>
<feature type="transmembrane region" description="Helical" evidence="12">
    <location>
        <begin position="373"/>
        <end position="394"/>
    </location>
</feature>
<sequence>MQLPIIDLVIFFLYMLGILFFGASFYFKKGRTTDDYMVGGRKLPTWAIGMSIFATFVSSISFLALPGNAYLSNWNSFVFSLSIPIAALVAVKFFVPLYRGVQSESAYYYLETRFGSWARGYASICYLLTQLARMGTILYLLALPMNALLGWDIGTIIIVTGISVIIYASMGGIEAVVWTDAIQGIVLISGALICLGLVMFSMPEGPMQVIEIGAQQDKFSLGSFGVSLTEATFWVILIYGLFINLQNFGVDQNYVQRYMSARTEKEAIKSTWFGSMLYVPVSLLFFFIGTALFAYYQVNPDLLPASLRSADAADKIFPFFIVNGLPKGMTGLLIASIFAAGMSTISTSLNSSATVILTDHYKKYINKNADTKASFKVLGVAAVVMGLISIGVSLAMTEVKSALDSWWALSSVFSGGVLGLFLLGYFSKKVQQMEAAIGVVVGILVIAWMSLTPIVLTDGKWVDFKNTMHTNLTIVIGTLVIFLTGFLLSLLFNKKKKKQEKEKVLN</sequence>
<dbReference type="CDD" id="cd11495">
    <property type="entry name" value="SLC5sbd_NIS-like_u3"/>
    <property type="match status" value="1"/>
</dbReference>
<evidence type="ECO:0000256" key="12">
    <source>
        <dbReference type="SAM" id="Phobius"/>
    </source>
</evidence>
<keyword evidence="5 12" id="KW-0812">Transmembrane</keyword>
<evidence type="ECO:0000313" key="13">
    <source>
        <dbReference type="EMBL" id="MFB9211480.1"/>
    </source>
</evidence>
<keyword evidence="9 12" id="KW-0472">Membrane</keyword>
<feature type="transmembrane region" description="Helical" evidence="12">
    <location>
        <begin position="181"/>
        <end position="200"/>
    </location>
</feature>
<evidence type="ECO:0000256" key="1">
    <source>
        <dbReference type="ARBA" id="ARBA00004651"/>
    </source>
</evidence>
<proteinExistence type="inferred from homology"/>
<feature type="transmembrane region" description="Helical" evidence="12">
    <location>
        <begin position="148"/>
        <end position="169"/>
    </location>
</feature>
<dbReference type="RefSeq" id="WP_290247741.1">
    <property type="nucleotide sequence ID" value="NZ_JAUFQT010000001.1"/>
</dbReference>
<evidence type="ECO:0000256" key="5">
    <source>
        <dbReference type="ARBA" id="ARBA00022692"/>
    </source>
</evidence>
<feature type="transmembrane region" description="Helical" evidence="12">
    <location>
        <begin position="468"/>
        <end position="492"/>
    </location>
</feature>
<evidence type="ECO:0000256" key="6">
    <source>
        <dbReference type="ARBA" id="ARBA00022989"/>
    </source>
</evidence>
<dbReference type="InterPro" id="IPR001734">
    <property type="entry name" value="Na/solute_symporter"/>
</dbReference>
<dbReference type="InterPro" id="IPR051163">
    <property type="entry name" value="Sodium:Solute_Symporter_SSF"/>
</dbReference>
<feature type="transmembrane region" description="Helical" evidence="12">
    <location>
        <begin position="6"/>
        <end position="27"/>
    </location>
</feature>
<feature type="transmembrane region" description="Helical" evidence="12">
    <location>
        <begin position="77"/>
        <end position="99"/>
    </location>
</feature>
<comment type="subcellular location">
    <subcellularLocation>
        <location evidence="1">Cell membrane</location>
        <topology evidence="1">Multi-pass membrane protein</topology>
    </subcellularLocation>
</comment>
<comment type="similarity">
    <text evidence="2 11">Belongs to the sodium:solute symporter (SSF) (TC 2.A.21) family.</text>
</comment>
<dbReference type="Pfam" id="PF00474">
    <property type="entry name" value="SSF"/>
    <property type="match status" value="1"/>
</dbReference>
<comment type="caution">
    <text evidence="13">The sequence shown here is derived from an EMBL/GenBank/DDBJ whole genome shotgun (WGS) entry which is preliminary data.</text>
</comment>
<dbReference type="Gene3D" id="1.20.1730.10">
    <property type="entry name" value="Sodium/glucose cotransporter"/>
    <property type="match status" value="1"/>
</dbReference>
<dbReference type="NCBIfam" id="TIGR00813">
    <property type="entry name" value="sss"/>
    <property type="match status" value="1"/>
</dbReference>
<feature type="transmembrane region" description="Helical" evidence="12">
    <location>
        <begin position="47"/>
        <end position="65"/>
    </location>
</feature>
<dbReference type="Proteomes" id="UP001589654">
    <property type="component" value="Unassembled WGS sequence"/>
</dbReference>
<dbReference type="PROSITE" id="PS50283">
    <property type="entry name" value="NA_SOLUT_SYMP_3"/>
    <property type="match status" value="1"/>
</dbReference>
<evidence type="ECO:0000256" key="10">
    <source>
        <dbReference type="ARBA" id="ARBA00023201"/>
    </source>
</evidence>
<feature type="transmembrane region" description="Helical" evidence="12">
    <location>
        <begin position="435"/>
        <end position="456"/>
    </location>
</feature>
<evidence type="ECO:0000256" key="3">
    <source>
        <dbReference type="ARBA" id="ARBA00022448"/>
    </source>
</evidence>
<evidence type="ECO:0000256" key="9">
    <source>
        <dbReference type="ARBA" id="ARBA00023136"/>
    </source>
</evidence>
<name>A0ABV5J5J4_9BACT</name>
<keyword evidence="7" id="KW-0915">Sodium</keyword>
<keyword evidence="8" id="KW-0406">Ion transport</keyword>
<protein>
    <submittedName>
        <fullName evidence="13">Sodium:solute symporter</fullName>
    </submittedName>
</protein>
<dbReference type="PANTHER" id="PTHR42985">
    <property type="entry name" value="SODIUM-COUPLED MONOCARBOXYLATE TRANSPORTER"/>
    <property type="match status" value="1"/>
</dbReference>
<dbReference type="InterPro" id="IPR038377">
    <property type="entry name" value="Na/Glc_symporter_sf"/>
</dbReference>
<feature type="transmembrane region" description="Helical" evidence="12">
    <location>
        <begin position="120"/>
        <end position="142"/>
    </location>
</feature>
<dbReference type="PANTHER" id="PTHR42985:SF32">
    <property type="entry name" value="SODIUM IODIDE SYMPORTER"/>
    <property type="match status" value="1"/>
</dbReference>
<organism evidence="13 14">
    <name type="scientific">Echinicola jeungdonensis</name>
    <dbReference type="NCBI Taxonomy" id="709343"/>
    <lineage>
        <taxon>Bacteria</taxon>
        <taxon>Pseudomonadati</taxon>
        <taxon>Bacteroidota</taxon>
        <taxon>Cytophagia</taxon>
        <taxon>Cytophagales</taxon>
        <taxon>Cyclobacteriaceae</taxon>
        <taxon>Echinicola</taxon>
    </lineage>
</organism>
<keyword evidence="14" id="KW-1185">Reference proteome</keyword>
<evidence type="ECO:0000256" key="11">
    <source>
        <dbReference type="RuleBase" id="RU362091"/>
    </source>
</evidence>
<dbReference type="EMBL" id="JBHMEW010000049">
    <property type="protein sequence ID" value="MFB9211480.1"/>
    <property type="molecule type" value="Genomic_DNA"/>
</dbReference>
<keyword evidence="6 12" id="KW-1133">Transmembrane helix</keyword>
<feature type="transmembrane region" description="Helical" evidence="12">
    <location>
        <begin position="406"/>
        <end position="426"/>
    </location>
</feature>
<evidence type="ECO:0000256" key="7">
    <source>
        <dbReference type="ARBA" id="ARBA00023053"/>
    </source>
</evidence>
<accession>A0ABV5J5J4</accession>
<feature type="transmembrane region" description="Helical" evidence="12">
    <location>
        <begin position="271"/>
        <end position="296"/>
    </location>
</feature>
<keyword evidence="4" id="KW-1003">Cell membrane</keyword>
<evidence type="ECO:0000256" key="8">
    <source>
        <dbReference type="ARBA" id="ARBA00023065"/>
    </source>
</evidence>
<feature type="transmembrane region" description="Helical" evidence="12">
    <location>
        <begin position="231"/>
        <end position="250"/>
    </location>
</feature>